<dbReference type="AlphaFoldDB" id="A0A934MSD9"/>
<sequence length="413" mass="47425">MGESLKGLWQQRRAAFRKEVLPYLQDMIRSGFPGFLLLLIILGMIGYGTLLRDFPADFPYVVVGTIVLTPLVCYSPLRTWLHPADVAFLMPREHEMGTCLGASWRHNLLPGFIGLGIMFALFLPLYERAASNPHHWALLVAFAAIVKGLNAAASWRERQIAWPGARRTVRLLRWILTFFLLAVLLSVALWKTALFGLLLVFLMLFVLRLPIRHSFPWERLIAEEERTRRRYYRFFGSFADIPTLPAKVARRPYLSWIAGRLQYAHNHTYKYLFILTLLRTELGGMLVRLTLLGMLVIYLTVRSTLLEGWGAAAVAILFLAIIRVQASALRQSHRHSVWRNIYPLPDYQHNQSMTQVVATTTLVCGLMLWLPLLLLLAQGLIWPPLIIIGLSLIYILFRLPRQFLKKLAKEQDD</sequence>
<keyword evidence="3" id="KW-1185">Reference proteome</keyword>
<name>A0A934MSD9_9BACL</name>
<evidence type="ECO:0000313" key="2">
    <source>
        <dbReference type="EMBL" id="MBJ6363833.1"/>
    </source>
</evidence>
<protein>
    <submittedName>
        <fullName evidence="2">ABC transporter permease</fullName>
    </submittedName>
</protein>
<keyword evidence="1" id="KW-1133">Transmembrane helix</keyword>
<feature type="transmembrane region" description="Helical" evidence="1">
    <location>
        <begin position="282"/>
        <end position="301"/>
    </location>
</feature>
<feature type="transmembrane region" description="Helical" evidence="1">
    <location>
        <begin position="108"/>
        <end position="126"/>
    </location>
</feature>
<dbReference type="InterPro" id="IPR010288">
    <property type="entry name" value="EcsB_ABC"/>
</dbReference>
<proteinExistence type="predicted"/>
<feature type="transmembrane region" description="Helical" evidence="1">
    <location>
        <begin position="356"/>
        <end position="374"/>
    </location>
</feature>
<reference evidence="2" key="1">
    <citation type="submission" date="2020-12" db="EMBL/GenBank/DDBJ databases">
        <authorList>
            <person name="Huq M.A."/>
        </authorList>
    </citation>
    <scope>NUCLEOTIDE SEQUENCE</scope>
    <source>
        <strain evidence="2">MAHUQ-46</strain>
    </source>
</reference>
<keyword evidence="1" id="KW-0472">Membrane</keyword>
<feature type="transmembrane region" description="Helical" evidence="1">
    <location>
        <begin position="58"/>
        <end position="77"/>
    </location>
</feature>
<keyword evidence="1" id="KW-0812">Transmembrane</keyword>
<dbReference type="RefSeq" id="WP_199021423.1">
    <property type="nucleotide sequence ID" value="NZ_JAELUP010000107.1"/>
</dbReference>
<accession>A0A934MSD9</accession>
<feature type="transmembrane region" description="Helical" evidence="1">
    <location>
        <begin position="307"/>
        <end position="326"/>
    </location>
</feature>
<feature type="transmembrane region" description="Helical" evidence="1">
    <location>
        <begin position="32"/>
        <end position="52"/>
    </location>
</feature>
<comment type="caution">
    <text evidence="2">The sequence shown here is derived from an EMBL/GenBank/DDBJ whole genome shotgun (WGS) entry which is preliminary data.</text>
</comment>
<dbReference type="Proteomes" id="UP000640274">
    <property type="component" value="Unassembled WGS sequence"/>
</dbReference>
<evidence type="ECO:0000313" key="3">
    <source>
        <dbReference type="Proteomes" id="UP000640274"/>
    </source>
</evidence>
<feature type="transmembrane region" description="Helical" evidence="1">
    <location>
        <begin position="171"/>
        <end position="188"/>
    </location>
</feature>
<organism evidence="2 3">
    <name type="scientific">Paenibacillus roseus</name>
    <dbReference type="NCBI Taxonomy" id="2798579"/>
    <lineage>
        <taxon>Bacteria</taxon>
        <taxon>Bacillati</taxon>
        <taxon>Bacillota</taxon>
        <taxon>Bacilli</taxon>
        <taxon>Bacillales</taxon>
        <taxon>Paenibacillaceae</taxon>
        <taxon>Paenibacillus</taxon>
    </lineage>
</organism>
<dbReference type="PIRSF" id="PIRSF037259">
    <property type="entry name" value="EcsB_ABC"/>
    <property type="match status" value="1"/>
</dbReference>
<dbReference type="GO" id="GO:0016020">
    <property type="term" value="C:membrane"/>
    <property type="evidence" value="ECO:0007669"/>
    <property type="project" value="InterPro"/>
</dbReference>
<dbReference type="EMBL" id="JAELUP010000107">
    <property type="protein sequence ID" value="MBJ6363833.1"/>
    <property type="molecule type" value="Genomic_DNA"/>
</dbReference>
<dbReference type="Pfam" id="PF05975">
    <property type="entry name" value="EcsB"/>
    <property type="match status" value="1"/>
</dbReference>
<evidence type="ECO:0000256" key="1">
    <source>
        <dbReference type="SAM" id="Phobius"/>
    </source>
</evidence>
<feature type="transmembrane region" description="Helical" evidence="1">
    <location>
        <begin position="132"/>
        <end position="150"/>
    </location>
</feature>
<feature type="transmembrane region" description="Helical" evidence="1">
    <location>
        <begin position="194"/>
        <end position="211"/>
    </location>
</feature>
<gene>
    <name evidence="2" type="ORF">JFN88_21710</name>
</gene>
<feature type="transmembrane region" description="Helical" evidence="1">
    <location>
        <begin position="380"/>
        <end position="397"/>
    </location>
</feature>